<dbReference type="Proteomes" id="UP001236239">
    <property type="component" value="Unassembled WGS sequence"/>
</dbReference>
<dbReference type="Gene3D" id="1.20.5.170">
    <property type="match status" value="1"/>
</dbReference>
<comment type="caution">
    <text evidence="2">The sequence shown here is derived from an EMBL/GenBank/DDBJ whole genome shotgun (WGS) entry which is preliminary data.</text>
</comment>
<proteinExistence type="predicted"/>
<evidence type="ECO:0000313" key="3">
    <source>
        <dbReference type="Proteomes" id="UP001236239"/>
    </source>
</evidence>
<dbReference type="RefSeq" id="WP_306373609.1">
    <property type="nucleotide sequence ID" value="NZ_JASAYK010000001.1"/>
</dbReference>
<evidence type="ECO:0000313" key="2">
    <source>
        <dbReference type="EMBL" id="MDP8171960.1"/>
    </source>
</evidence>
<protein>
    <submittedName>
        <fullName evidence="2">Uncharacterized protein</fullName>
    </submittedName>
</protein>
<name>A0AAJ6NZW8_9PAST</name>
<reference evidence="2" key="1">
    <citation type="journal article" date="2023" name="Front. Microbiol.">
        <title>Phylogeography and host specificity of Pasteurellaceae pathogenic to sea-farmed fish in the north-east Atlantic.</title>
        <authorList>
            <person name="Gulla S."/>
            <person name="Colquhoun D.J."/>
            <person name="Olsen A.B."/>
            <person name="Spilsberg B."/>
            <person name="Lagesen K."/>
            <person name="Aakesson C.P."/>
            <person name="Strom S."/>
            <person name="Manji F."/>
            <person name="Birkbeck T.H."/>
            <person name="Nilsen H.K."/>
        </authorList>
    </citation>
    <scope>NUCLEOTIDE SEQUENCE</scope>
    <source>
        <strain evidence="2">TW16_20</strain>
    </source>
</reference>
<gene>
    <name evidence="2" type="ORF">QJU93_01100</name>
</gene>
<sequence length="146" mass="16767">MTAMQKIHPTQSPKISATRQEKMRKSAHIFAIITAVIFTPHVLADEPIKNEVVTNKCDLNGDGQVRGIKERICEEKREIAQFDKNIAQSKREIVQFDKNIAQSKREIVQLDKEIQQLIEDIRENVKKLIHLKNSLLREVTIALSTI</sequence>
<keyword evidence="1" id="KW-0175">Coiled coil</keyword>
<evidence type="ECO:0000256" key="1">
    <source>
        <dbReference type="SAM" id="Coils"/>
    </source>
</evidence>
<organism evidence="2 3">
    <name type="scientific">Phocoenobacter skyensis</name>
    <dbReference type="NCBI Taxonomy" id="97481"/>
    <lineage>
        <taxon>Bacteria</taxon>
        <taxon>Pseudomonadati</taxon>
        <taxon>Pseudomonadota</taxon>
        <taxon>Gammaproteobacteria</taxon>
        <taxon>Pasteurellales</taxon>
        <taxon>Pasteurellaceae</taxon>
        <taxon>Phocoenobacter</taxon>
    </lineage>
</organism>
<feature type="coiled-coil region" evidence="1">
    <location>
        <begin position="86"/>
        <end position="138"/>
    </location>
</feature>
<dbReference type="AlphaFoldDB" id="A0AAJ6NZW8"/>
<dbReference type="EMBL" id="JASAYQ010000001">
    <property type="protein sequence ID" value="MDP8171960.1"/>
    <property type="molecule type" value="Genomic_DNA"/>
</dbReference>
<accession>A0AAJ6NZW8</accession>